<accession>A0ABV1RG74</accession>
<dbReference type="InterPro" id="IPR027417">
    <property type="entry name" value="P-loop_NTPase"/>
</dbReference>
<protein>
    <submittedName>
        <fullName evidence="1">Sulfotransferase</fullName>
        <ecNumber evidence="1">2.8.2.-</ecNumber>
    </submittedName>
</protein>
<dbReference type="Proteomes" id="UP001467690">
    <property type="component" value="Unassembled WGS sequence"/>
</dbReference>
<dbReference type="InterPro" id="IPR052736">
    <property type="entry name" value="Stf3_sulfotransferase"/>
</dbReference>
<dbReference type="EMBL" id="JBELOE010000154">
    <property type="protein sequence ID" value="MER2491929.1"/>
    <property type="molecule type" value="Genomic_DNA"/>
</dbReference>
<proteinExistence type="predicted"/>
<organism evidence="1 2">
    <name type="scientific">Catenovulum sediminis</name>
    <dbReference type="NCBI Taxonomy" id="1740262"/>
    <lineage>
        <taxon>Bacteria</taxon>
        <taxon>Pseudomonadati</taxon>
        <taxon>Pseudomonadota</taxon>
        <taxon>Gammaproteobacteria</taxon>
        <taxon>Alteromonadales</taxon>
        <taxon>Alteromonadaceae</taxon>
        <taxon>Catenovulum</taxon>
    </lineage>
</organism>
<dbReference type="EC" id="2.8.2.-" evidence="1"/>
<dbReference type="RefSeq" id="WP_350401474.1">
    <property type="nucleotide sequence ID" value="NZ_JBELOE010000154.1"/>
</dbReference>
<evidence type="ECO:0000313" key="2">
    <source>
        <dbReference type="Proteomes" id="UP001467690"/>
    </source>
</evidence>
<reference evidence="1 2" key="1">
    <citation type="submission" date="2024-06" db="EMBL/GenBank/DDBJ databases">
        <authorList>
            <person name="Chen R.Y."/>
        </authorList>
    </citation>
    <scope>NUCLEOTIDE SEQUENCE [LARGE SCALE GENOMIC DNA]</scope>
    <source>
        <strain evidence="1 2">D2</strain>
    </source>
</reference>
<dbReference type="SUPFAM" id="SSF52540">
    <property type="entry name" value="P-loop containing nucleoside triphosphate hydrolases"/>
    <property type="match status" value="1"/>
</dbReference>
<sequence>MKMLCWAEKQPAEYTLERIAASVEKEICLPVNWTNDIHEKLEYIISRLATNQYTEFAKQLILKYLVRSLSNRAIFDTCVQTSLVTPIDNPVFIVGLPRSGTTFLLNLLSCDERFRSLKIKESQIPFRREGLSLDRFARQRDRAAFQYFKALDTAFPQLAAIHKYSENYACEDNFLLDLDLFAEPLVNLGGFTKSRDRFSKSRAVSALNVYKKSLCLLGLGATQRWLLKNPLHYGYIEELSLCFPDAVFIVLKRDREATLNSFITMKLLSERMVKREPSVTGIIAEAQETVNWFEERFENSRNVLTSHNSVVVEFDELRTDYMSILARIYNKLGLEFGTDLQTSISQNPAFISKNQKSSIRLSRQLNSILSP</sequence>
<dbReference type="GO" id="GO:0016740">
    <property type="term" value="F:transferase activity"/>
    <property type="evidence" value="ECO:0007669"/>
    <property type="project" value="UniProtKB-KW"/>
</dbReference>
<keyword evidence="2" id="KW-1185">Reference proteome</keyword>
<dbReference type="Pfam" id="PF13469">
    <property type="entry name" value="Sulfotransfer_3"/>
    <property type="match status" value="1"/>
</dbReference>
<comment type="caution">
    <text evidence="1">The sequence shown here is derived from an EMBL/GenBank/DDBJ whole genome shotgun (WGS) entry which is preliminary data.</text>
</comment>
<name>A0ABV1RG74_9ALTE</name>
<dbReference type="PANTHER" id="PTHR36451:SF1">
    <property type="entry name" value="OMEGA-HYDROXY-BETA-DIHYDROMENAQUINONE-9 SULFOTRANSFERASE STF3"/>
    <property type="match status" value="1"/>
</dbReference>
<dbReference type="PANTHER" id="PTHR36451">
    <property type="entry name" value="PAPS-DEPENDENT SULFOTRANSFERASE STF3"/>
    <property type="match status" value="1"/>
</dbReference>
<evidence type="ECO:0000313" key="1">
    <source>
        <dbReference type="EMBL" id="MER2491929.1"/>
    </source>
</evidence>
<keyword evidence="1" id="KW-0808">Transferase</keyword>
<dbReference type="Gene3D" id="3.40.50.300">
    <property type="entry name" value="P-loop containing nucleotide triphosphate hydrolases"/>
    <property type="match status" value="1"/>
</dbReference>
<gene>
    <name evidence="1" type="ORF">ABS311_08525</name>
</gene>